<feature type="signal peptide" evidence="1">
    <location>
        <begin position="1"/>
        <end position="27"/>
    </location>
</feature>
<dbReference type="InterPro" id="IPR041844">
    <property type="entry name" value="Plantacyanin"/>
</dbReference>
<gene>
    <name evidence="3" type="ORF">QYE76_043873</name>
</gene>
<protein>
    <recommendedName>
        <fullName evidence="2">Phytocyanin domain-containing protein</fullName>
    </recommendedName>
</protein>
<feature type="chain" id="PRO_5042170557" description="Phytocyanin domain-containing protein" evidence="1">
    <location>
        <begin position="28"/>
        <end position="128"/>
    </location>
</feature>
<evidence type="ECO:0000256" key="1">
    <source>
        <dbReference type="SAM" id="SignalP"/>
    </source>
</evidence>
<proteinExistence type="predicted"/>
<dbReference type="EMBL" id="JAUUTY010000002">
    <property type="protein sequence ID" value="KAK1683025.1"/>
    <property type="molecule type" value="Genomic_DNA"/>
</dbReference>
<dbReference type="InterPro" id="IPR039391">
    <property type="entry name" value="Phytocyanin-like"/>
</dbReference>
<dbReference type="PROSITE" id="PS51485">
    <property type="entry name" value="PHYTOCYANIN"/>
    <property type="match status" value="1"/>
</dbReference>
<keyword evidence="1" id="KW-0732">Signal</keyword>
<dbReference type="InterPro" id="IPR008972">
    <property type="entry name" value="Cupredoxin"/>
</dbReference>
<dbReference type="InterPro" id="IPR003245">
    <property type="entry name" value="Phytocyanin_dom"/>
</dbReference>
<reference evidence="3" key="1">
    <citation type="submission" date="2023-07" db="EMBL/GenBank/DDBJ databases">
        <title>A chromosome-level genome assembly of Lolium multiflorum.</title>
        <authorList>
            <person name="Chen Y."/>
            <person name="Copetti D."/>
            <person name="Kolliker R."/>
            <person name="Studer B."/>
        </authorList>
    </citation>
    <scope>NUCLEOTIDE SEQUENCE</scope>
    <source>
        <strain evidence="3">02402/16</strain>
        <tissue evidence="3">Leaf</tissue>
    </source>
</reference>
<dbReference type="GO" id="GO:0005886">
    <property type="term" value="C:plasma membrane"/>
    <property type="evidence" value="ECO:0007669"/>
    <property type="project" value="TreeGrafter"/>
</dbReference>
<evidence type="ECO:0000313" key="4">
    <source>
        <dbReference type="Proteomes" id="UP001231189"/>
    </source>
</evidence>
<dbReference type="Proteomes" id="UP001231189">
    <property type="component" value="Unassembled WGS sequence"/>
</dbReference>
<feature type="domain" description="Phytocyanin" evidence="2">
    <location>
        <begin position="28"/>
        <end position="128"/>
    </location>
</feature>
<accession>A0AAD8WW89</accession>
<dbReference type="CDD" id="cd11013">
    <property type="entry name" value="Plantacyanin"/>
    <property type="match status" value="1"/>
</dbReference>
<sequence>MAGKYGGLALALVSLVLLHGGVQLAAAAVWNVGDSNGWTFGVISWPNKPPFKNFREGDVLVFKYDPAAHNVIVVDDFGFGTCTTHPANATVYSSGNDRITLQRGEINFISGKADDCDKGLKITVFVRP</sequence>
<dbReference type="PANTHER" id="PTHR33021:SF224">
    <property type="entry name" value="PHYTOCYANIN DOMAIN-CONTAINING PROTEIN"/>
    <property type="match status" value="1"/>
</dbReference>
<comment type="caution">
    <text evidence="3">The sequence shown here is derived from an EMBL/GenBank/DDBJ whole genome shotgun (WGS) entry which is preliminary data.</text>
</comment>
<organism evidence="3 4">
    <name type="scientific">Lolium multiflorum</name>
    <name type="common">Italian ryegrass</name>
    <name type="synonym">Lolium perenne subsp. multiflorum</name>
    <dbReference type="NCBI Taxonomy" id="4521"/>
    <lineage>
        <taxon>Eukaryota</taxon>
        <taxon>Viridiplantae</taxon>
        <taxon>Streptophyta</taxon>
        <taxon>Embryophyta</taxon>
        <taxon>Tracheophyta</taxon>
        <taxon>Spermatophyta</taxon>
        <taxon>Magnoliopsida</taxon>
        <taxon>Liliopsida</taxon>
        <taxon>Poales</taxon>
        <taxon>Poaceae</taxon>
        <taxon>BOP clade</taxon>
        <taxon>Pooideae</taxon>
        <taxon>Poodae</taxon>
        <taxon>Poeae</taxon>
        <taxon>Poeae Chloroplast Group 2 (Poeae type)</taxon>
        <taxon>Loliodinae</taxon>
        <taxon>Loliinae</taxon>
        <taxon>Lolium</taxon>
    </lineage>
</organism>
<dbReference type="Pfam" id="PF02298">
    <property type="entry name" value="Cu_bind_like"/>
    <property type="match status" value="1"/>
</dbReference>
<dbReference type="GO" id="GO:0009055">
    <property type="term" value="F:electron transfer activity"/>
    <property type="evidence" value="ECO:0007669"/>
    <property type="project" value="InterPro"/>
</dbReference>
<dbReference type="AlphaFoldDB" id="A0AAD8WW89"/>
<dbReference type="Gene3D" id="2.60.40.420">
    <property type="entry name" value="Cupredoxins - blue copper proteins"/>
    <property type="match status" value="1"/>
</dbReference>
<keyword evidence="4" id="KW-1185">Reference proteome</keyword>
<evidence type="ECO:0000313" key="3">
    <source>
        <dbReference type="EMBL" id="KAK1683025.1"/>
    </source>
</evidence>
<dbReference type="SUPFAM" id="SSF49503">
    <property type="entry name" value="Cupredoxins"/>
    <property type="match status" value="1"/>
</dbReference>
<name>A0AAD8WW89_LOLMU</name>
<evidence type="ECO:0000259" key="2">
    <source>
        <dbReference type="PROSITE" id="PS51485"/>
    </source>
</evidence>
<dbReference type="PANTHER" id="PTHR33021">
    <property type="entry name" value="BLUE COPPER PROTEIN"/>
    <property type="match status" value="1"/>
</dbReference>